<dbReference type="CDD" id="cd06812">
    <property type="entry name" value="PLPDE_III_DSD_D-TA_like_1"/>
    <property type="match status" value="1"/>
</dbReference>
<dbReference type="PANTHER" id="PTHR28004">
    <property type="entry name" value="ZGC:162816-RELATED"/>
    <property type="match status" value="1"/>
</dbReference>
<dbReference type="InterPro" id="IPR029066">
    <property type="entry name" value="PLP-binding_barrel"/>
</dbReference>
<dbReference type="GO" id="GO:0008721">
    <property type="term" value="F:D-serine ammonia-lyase activity"/>
    <property type="evidence" value="ECO:0007669"/>
    <property type="project" value="TreeGrafter"/>
</dbReference>
<dbReference type="Gene3D" id="3.20.20.10">
    <property type="entry name" value="Alanine racemase"/>
    <property type="match status" value="1"/>
</dbReference>
<keyword evidence="2" id="KW-0456">Lyase</keyword>
<dbReference type="RefSeq" id="WP_093738020.1">
    <property type="nucleotide sequence ID" value="NZ_FNBP01000001.1"/>
</dbReference>
<dbReference type="GO" id="GO:0036088">
    <property type="term" value="P:D-serine catabolic process"/>
    <property type="evidence" value="ECO:0007669"/>
    <property type="project" value="TreeGrafter"/>
</dbReference>
<comment type="similarity">
    <text evidence="1">Belongs to the DSD1 family.</text>
</comment>
<dbReference type="AlphaFoldDB" id="A0A1G7HA64"/>
<accession>A0A1G7HA64</accession>
<evidence type="ECO:0000256" key="2">
    <source>
        <dbReference type="ARBA" id="ARBA00023239"/>
    </source>
</evidence>
<evidence type="ECO:0000259" key="3">
    <source>
        <dbReference type="SMART" id="SM01119"/>
    </source>
</evidence>
<dbReference type="Pfam" id="PF14031">
    <property type="entry name" value="D-ser_dehydrat"/>
    <property type="match status" value="1"/>
</dbReference>
<dbReference type="InterPro" id="IPR001608">
    <property type="entry name" value="Ala_racemase_N"/>
</dbReference>
<dbReference type="EMBL" id="FNBP01000001">
    <property type="protein sequence ID" value="SDE97251.1"/>
    <property type="molecule type" value="Genomic_DNA"/>
</dbReference>
<gene>
    <name evidence="4" type="ORF">SAMN04489759_10149</name>
</gene>
<feature type="domain" description="D-serine dehydratase-like" evidence="3">
    <location>
        <begin position="259"/>
        <end position="366"/>
    </location>
</feature>
<reference evidence="5" key="1">
    <citation type="submission" date="2016-10" db="EMBL/GenBank/DDBJ databases">
        <authorList>
            <person name="Varghese N."/>
            <person name="Submissions S."/>
        </authorList>
    </citation>
    <scope>NUCLEOTIDE SEQUENCE [LARGE SCALE GENOMIC DNA]</scope>
    <source>
        <strain evidence="5">DSM 16477</strain>
    </source>
</reference>
<dbReference type="InterPro" id="IPR051466">
    <property type="entry name" value="D-amino_acid_metab_enzyme"/>
</dbReference>
<dbReference type="Proteomes" id="UP000199399">
    <property type="component" value="Unassembled WGS sequence"/>
</dbReference>
<dbReference type="InterPro" id="IPR026956">
    <property type="entry name" value="D-ser_dehydrat-like_dom"/>
</dbReference>
<dbReference type="PANTHER" id="PTHR28004:SF2">
    <property type="entry name" value="D-SERINE DEHYDRATASE"/>
    <property type="match status" value="1"/>
</dbReference>
<keyword evidence="5" id="KW-1185">Reference proteome</keyword>
<sequence length="381" mass="39617">MTHTPRAIADLPTPCALLDEPRMTRNISRLAQQAEDIGVTLRPHLKTCKSLDVAQRLLTGGTGPAMVSTLAEAEVFADAGVTDTTYGVGIALNKLDRVLALLRRGCRLTVLVDNAPQARAVAEASRMAGIPIPALIEIDSDGHRSGLSPHDPALIEIGRLLEEGGAELAGVLTHAGESYGAVGQAAQARFACAERDAAVQAAKRLREVGLPCPVVSVGSTPTAHAATDLSGVTELRAGVYVFFDLVMAGIGACAVEDLALSVLTSVIGAQKDKGWLMVDAGWMALSRDRGTAAQAVDQGYGLVCDVEGNVLPDLIVAQCSQEHGTIAARPGSGAQVPYLAPGTLLRILPNHACATAAQHGGYHVLDGEGDVTGYWARFGGW</sequence>
<organism evidence="4 5">
    <name type="scientific">Sulfitobacter delicatus</name>
    <dbReference type="NCBI Taxonomy" id="218672"/>
    <lineage>
        <taxon>Bacteria</taxon>
        <taxon>Pseudomonadati</taxon>
        <taxon>Pseudomonadota</taxon>
        <taxon>Alphaproteobacteria</taxon>
        <taxon>Rhodobacterales</taxon>
        <taxon>Roseobacteraceae</taxon>
        <taxon>Sulfitobacter</taxon>
    </lineage>
</organism>
<evidence type="ECO:0000313" key="5">
    <source>
        <dbReference type="Proteomes" id="UP000199399"/>
    </source>
</evidence>
<dbReference type="Pfam" id="PF01168">
    <property type="entry name" value="Ala_racemase_N"/>
    <property type="match status" value="1"/>
</dbReference>
<dbReference type="InterPro" id="IPR042208">
    <property type="entry name" value="D-ser_dehydrat-like_sf"/>
</dbReference>
<dbReference type="SUPFAM" id="SSF51419">
    <property type="entry name" value="PLP-binding barrel"/>
    <property type="match status" value="1"/>
</dbReference>
<dbReference type="SMART" id="SM01119">
    <property type="entry name" value="D-ser_dehydrat"/>
    <property type="match status" value="1"/>
</dbReference>
<evidence type="ECO:0000256" key="1">
    <source>
        <dbReference type="ARBA" id="ARBA00005323"/>
    </source>
</evidence>
<name>A0A1G7HA64_9RHOB</name>
<proteinExistence type="inferred from homology"/>
<evidence type="ECO:0000313" key="4">
    <source>
        <dbReference type="EMBL" id="SDE97251.1"/>
    </source>
</evidence>
<dbReference type="STRING" id="218672.SAMN04489759_10149"/>
<dbReference type="Gene3D" id="2.40.37.20">
    <property type="entry name" value="D-serine dehydratase-like domain"/>
    <property type="match status" value="1"/>
</dbReference>
<dbReference type="OrthoDB" id="9772497at2"/>
<protein>
    <submittedName>
        <fullName evidence="4">D-serine deaminase, pyridoxal phosphate-dependent</fullName>
    </submittedName>
</protein>